<evidence type="ECO:0000313" key="1">
    <source>
        <dbReference type="EMBL" id="AYV78665.1"/>
    </source>
</evidence>
<organism evidence="1">
    <name type="scientific">Edafosvirus sp</name>
    <dbReference type="NCBI Taxonomy" id="2487765"/>
    <lineage>
        <taxon>Viruses</taxon>
        <taxon>Varidnaviria</taxon>
        <taxon>Bamfordvirae</taxon>
        <taxon>Nucleocytoviricota</taxon>
        <taxon>Megaviricetes</taxon>
        <taxon>Imitervirales</taxon>
        <taxon>Mimiviridae</taxon>
        <taxon>Klosneuvirinae</taxon>
    </lineage>
</organism>
<name>A0A3G4ZUU1_9VIRU</name>
<sequence length="641" mass="74645">MQNMNKTELHLNVTIFGSEQPKKSILYSLIKNLNNDIKLPIHEFKVRDVPNFTTDMLDVIEQMLSQSDIVFYVINDSSQKDFELLGQFMNKVVATLKKRQFYLITIVNKQSFDQSDFCEKLKNKLNIFWQNKDLEKYLNHIIEMDINDTYIYKKLENRCPVEELSEHELNSIGCQIHGKMQWSLKNYELRKATLVDNMKNIAFNWDYLFTNCGYTQFKKLVQDVLSADQQIKFHLEKVKKFLDKEPTYEDYNNAYSIISSIYQNYDSVLKSDILIINFLKLKFQQYKDLIGIYQITSQAELEKSQKYSYMLNTSLEMMSKYKITIDSVVDIIENELNHIRYLENEYYVKKIANVYDPSKLVSIYTILKNNSYVDLEQLIILTSMTNLCLEPITMISPKQKDTVAYLKTIQNKFNIKESDIVNIIFKWLSTKQKCIKEFDNDMLSDPLLQSSILNYCYFLHEYLTEYLTTFNYTLGDYHNVFNKYIQLHETNCNTIAYLNTKDLEMKKVVKPPKEIKAYAYDSLLAVEKFLEKIVSPPIKQVDLIVDNKESKAETNDTVTTPIVTEPIKEVVGISCDVPCPPGPTGATGTTVPIDIIVSPVENKTEVISEVKENVDDTDEFINIETEDVAETQISAALCYNN</sequence>
<gene>
    <name evidence="1" type="ORF">Edafosvirus23_4</name>
</gene>
<reference evidence="1" key="1">
    <citation type="submission" date="2018-10" db="EMBL/GenBank/DDBJ databases">
        <title>Hidden diversity of soil giant viruses.</title>
        <authorList>
            <person name="Schulz F."/>
            <person name="Alteio L."/>
            <person name="Goudeau D."/>
            <person name="Ryan E.M."/>
            <person name="Malmstrom R.R."/>
            <person name="Blanchard J."/>
            <person name="Woyke T."/>
        </authorList>
    </citation>
    <scope>NUCLEOTIDE SEQUENCE</scope>
    <source>
        <strain evidence="1">EDV1</strain>
    </source>
</reference>
<proteinExistence type="predicted"/>
<dbReference type="EMBL" id="MK072088">
    <property type="protein sequence ID" value="AYV78665.1"/>
    <property type="molecule type" value="Genomic_DNA"/>
</dbReference>
<accession>A0A3G4ZUU1</accession>
<protein>
    <submittedName>
        <fullName evidence="1">Uncharacterized protein</fullName>
    </submittedName>
</protein>